<dbReference type="PANTHER" id="PTHR24414:SF184">
    <property type="entry name" value="GALACTOSE OXIDASE_KELCH REPEAT SUPERFAMILY PROTEIN"/>
    <property type="match status" value="1"/>
</dbReference>
<dbReference type="SUPFAM" id="SSF117281">
    <property type="entry name" value="Kelch motif"/>
    <property type="match status" value="1"/>
</dbReference>
<evidence type="ECO:0000313" key="3">
    <source>
        <dbReference type="EMBL" id="ESQ53385.1"/>
    </source>
</evidence>
<evidence type="ECO:0000259" key="2">
    <source>
        <dbReference type="Pfam" id="PF25210"/>
    </source>
</evidence>
<dbReference type="Proteomes" id="UP000030689">
    <property type="component" value="Unassembled WGS sequence"/>
</dbReference>
<feature type="domain" description="F-box" evidence="1">
    <location>
        <begin position="27"/>
        <end position="67"/>
    </location>
</feature>
<dbReference type="Gene3D" id="2.120.10.80">
    <property type="entry name" value="Kelch-type beta propeller"/>
    <property type="match status" value="1"/>
</dbReference>
<dbReference type="EMBL" id="KI517384">
    <property type="protein sequence ID" value="ESQ53385.1"/>
    <property type="molecule type" value="Genomic_DNA"/>
</dbReference>
<sequence length="416" mass="47126">MMSRSCGKERRLTKRKPKSCSCRPCGLDSLPVEMALSCLARVSRSDHPSLSLVSKSLRSLTLSTELYDVRSQMGLTEKCIFLCLSIPSDPFVRWFALCPKPLNRFRPLVPIRPHLYQPSEVSSVVALGCGIYIMGGGLNGKRSSRVFYLDCRTHTWTNLPSMGVARESAAAGVVDGKIYVFGGCEDWDSPRWGEVFDPKKQTWDALPMPPGQYSLRFHLIYESAVIEDKVSAVNASARGLFYVPSEGKWKEGNRDTLGVKKGWYVIDNVIYCCEFGGKILWCEASELEWRQPEAMEWREVKGLEALEGTLRASKIVKYGGGMLDHWESINTHVLDHIDQQLPGYKLSNSGPNMLLFWDTLSLDKMELWCAEISLERRKETGEIWGYIQWSDSLITFDPPPSPFRHCKILYTQSLDL</sequence>
<protein>
    <submittedName>
        <fullName evidence="3">Uncharacterized protein</fullName>
    </submittedName>
</protein>
<dbReference type="KEGG" id="eus:EUTSA_v10025324mg"/>
<dbReference type="Pfam" id="PF25210">
    <property type="entry name" value="Kelch_FKB95"/>
    <property type="match status" value="1"/>
</dbReference>
<dbReference type="SMART" id="SM00612">
    <property type="entry name" value="Kelch"/>
    <property type="match status" value="2"/>
</dbReference>
<reference evidence="3 4" key="1">
    <citation type="journal article" date="2013" name="Front. Plant Sci.">
        <title>The Reference Genome of the Halophytic Plant Eutrema salsugineum.</title>
        <authorList>
            <person name="Yang R."/>
            <person name="Jarvis D.E."/>
            <person name="Chen H."/>
            <person name="Beilstein M.A."/>
            <person name="Grimwood J."/>
            <person name="Jenkins J."/>
            <person name="Shu S."/>
            <person name="Prochnik S."/>
            <person name="Xin M."/>
            <person name="Ma C."/>
            <person name="Schmutz J."/>
            <person name="Wing R.A."/>
            <person name="Mitchell-Olds T."/>
            <person name="Schumaker K.S."/>
            <person name="Wang X."/>
        </authorList>
    </citation>
    <scope>NUCLEOTIDE SEQUENCE [LARGE SCALE GENOMIC DNA]</scope>
</reference>
<feature type="domain" description="FKB95-like N-terminal Kelch" evidence="2">
    <location>
        <begin position="94"/>
        <end position="392"/>
    </location>
</feature>
<evidence type="ECO:0000313" key="4">
    <source>
        <dbReference type="Proteomes" id="UP000030689"/>
    </source>
</evidence>
<dbReference type="OrthoDB" id="45365at2759"/>
<dbReference type="Gramene" id="ESQ53385">
    <property type="protein sequence ID" value="ESQ53385"/>
    <property type="gene ID" value="EUTSA_v10025324mg"/>
</dbReference>
<proteinExistence type="predicted"/>
<dbReference type="CDD" id="cd22152">
    <property type="entry name" value="F-box_AtAFR-like"/>
    <property type="match status" value="1"/>
</dbReference>
<dbReference type="eggNOG" id="KOG1072">
    <property type="taxonomic scope" value="Eukaryota"/>
</dbReference>
<keyword evidence="4" id="KW-1185">Reference proteome</keyword>
<dbReference type="InterPro" id="IPR001810">
    <property type="entry name" value="F-box_dom"/>
</dbReference>
<dbReference type="InterPro" id="IPR057499">
    <property type="entry name" value="Kelch_FKB95"/>
</dbReference>
<dbReference type="InterPro" id="IPR050354">
    <property type="entry name" value="F-box/kelch-repeat_ARATH"/>
</dbReference>
<evidence type="ECO:0000259" key="1">
    <source>
        <dbReference type="Pfam" id="PF00646"/>
    </source>
</evidence>
<gene>
    <name evidence="3" type="ORF">EUTSA_v10025324mg</name>
</gene>
<dbReference type="PANTHER" id="PTHR24414">
    <property type="entry name" value="F-BOX/KELCH-REPEAT PROTEIN SKIP4"/>
    <property type="match status" value="1"/>
</dbReference>
<organism evidence="3 4">
    <name type="scientific">Eutrema salsugineum</name>
    <name type="common">Saltwater cress</name>
    <name type="synonym">Sisymbrium salsugineum</name>
    <dbReference type="NCBI Taxonomy" id="72664"/>
    <lineage>
        <taxon>Eukaryota</taxon>
        <taxon>Viridiplantae</taxon>
        <taxon>Streptophyta</taxon>
        <taxon>Embryophyta</taxon>
        <taxon>Tracheophyta</taxon>
        <taxon>Spermatophyta</taxon>
        <taxon>Magnoliopsida</taxon>
        <taxon>eudicotyledons</taxon>
        <taxon>Gunneridae</taxon>
        <taxon>Pentapetalae</taxon>
        <taxon>rosids</taxon>
        <taxon>malvids</taxon>
        <taxon>Brassicales</taxon>
        <taxon>Brassicaceae</taxon>
        <taxon>Eutremeae</taxon>
        <taxon>Eutrema</taxon>
    </lineage>
</organism>
<dbReference type="Pfam" id="PF00646">
    <property type="entry name" value="F-box"/>
    <property type="match status" value="1"/>
</dbReference>
<dbReference type="OMA" id="HWESINT"/>
<dbReference type="InterPro" id="IPR006652">
    <property type="entry name" value="Kelch_1"/>
</dbReference>
<name>V4LS02_EUTSA</name>
<dbReference type="AlphaFoldDB" id="V4LS02"/>
<dbReference type="InterPro" id="IPR015915">
    <property type="entry name" value="Kelch-typ_b-propeller"/>
</dbReference>
<accession>V4LS02</accession>